<gene>
    <name evidence="1" type="ORF">MSPICULIGERA_LOCUS23163</name>
</gene>
<evidence type="ECO:0000313" key="2">
    <source>
        <dbReference type="Proteomes" id="UP001177023"/>
    </source>
</evidence>
<evidence type="ECO:0000313" key="1">
    <source>
        <dbReference type="EMBL" id="CAJ0585131.1"/>
    </source>
</evidence>
<name>A0AA36DEC1_9BILA</name>
<dbReference type="Proteomes" id="UP001177023">
    <property type="component" value="Unassembled WGS sequence"/>
</dbReference>
<sequence>MRINRNLVCAKVDPVISRPYSGIKRKPHHQLLTADEQRASPGSALHTRSVKRAVSDQKLSLVHCLASDSDHYLNNTESLILPIEPASCR</sequence>
<accession>A0AA36DEC1</accession>
<comment type="caution">
    <text evidence="1">The sequence shown here is derived from an EMBL/GenBank/DDBJ whole genome shotgun (WGS) entry which is preliminary data.</text>
</comment>
<organism evidence="1 2">
    <name type="scientific">Mesorhabditis spiculigera</name>
    <dbReference type="NCBI Taxonomy" id="96644"/>
    <lineage>
        <taxon>Eukaryota</taxon>
        <taxon>Metazoa</taxon>
        <taxon>Ecdysozoa</taxon>
        <taxon>Nematoda</taxon>
        <taxon>Chromadorea</taxon>
        <taxon>Rhabditida</taxon>
        <taxon>Rhabditina</taxon>
        <taxon>Rhabditomorpha</taxon>
        <taxon>Rhabditoidea</taxon>
        <taxon>Rhabditidae</taxon>
        <taxon>Mesorhabditinae</taxon>
        <taxon>Mesorhabditis</taxon>
    </lineage>
</organism>
<proteinExistence type="predicted"/>
<dbReference type="AlphaFoldDB" id="A0AA36DEC1"/>
<dbReference type="EMBL" id="CATQJA010002702">
    <property type="protein sequence ID" value="CAJ0585131.1"/>
    <property type="molecule type" value="Genomic_DNA"/>
</dbReference>
<feature type="non-terminal residue" evidence="1">
    <location>
        <position position="89"/>
    </location>
</feature>
<protein>
    <submittedName>
        <fullName evidence="1">Uncharacterized protein</fullName>
    </submittedName>
</protein>
<reference evidence="1" key="1">
    <citation type="submission" date="2023-06" db="EMBL/GenBank/DDBJ databases">
        <authorList>
            <person name="Delattre M."/>
        </authorList>
    </citation>
    <scope>NUCLEOTIDE SEQUENCE</scope>
    <source>
        <strain evidence="1">AF72</strain>
    </source>
</reference>
<keyword evidence="2" id="KW-1185">Reference proteome</keyword>